<dbReference type="InterPro" id="IPR000515">
    <property type="entry name" value="MetI-like"/>
</dbReference>
<evidence type="ECO:0000313" key="9">
    <source>
        <dbReference type="EMBL" id="MCU6793169.1"/>
    </source>
</evidence>
<feature type="transmembrane region" description="Helical" evidence="7">
    <location>
        <begin position="262"/>
        <end position="281"/>
    </location>
</feature>
<comment type="subcellular location">
    <subcellularLocation>
        <location evidence="1 7">Cell membrane</location>
        <topology evidence="1 7">Multi-pass membrane protein</topology>
    </subcellularLocation>
</comment>
<keyword evidence="6 7" id="KW-0472">Membrane</keyword>
<keyword evidence="2 7" id="KW-0813">Transport</keyword>
<dbReference type="PANTHER" id="PTHR43744">
    <property type="entry name" value="ABC TRANSPORTER PERMEASE PROTEIN MG189-RELATED-RELATED"/>
    <property type="match status" value="1"/>
</dbReference>
<dbReference type="PANTHER" id="PTHR43744:SF9">
    <property type="entry name" value="POLYGALACTURONAN_RHAMNOGALACTURONAN TRANSPORT SYSTEM PERMEASE PROTEIN YTCP"/>
    <property type="match status" value="1"/>
</dbReference>
<dbReference type="EMBL" id="JAOQIO010000038">
    <property type="protein sequence ID" value="MCU6793169.1"/>
    <property type="molecule type" value="Genomic_DNA"/>
</dbReference>
<reference evidence="9 10" key="1">
    <citation type="submission" date="2022-09" db="EMBL/GenBank/DDBJ databases">
        <authorList>
            <person name="Han X.L."/>
            <person name="Wang Q."/>
            <person name="Lu T."/>
        </authorList>
    </citation>
    <scope>NUCLEOTIDE SEQUENCE [LARGE SCALE GENOMIC DNA]</scope>
    <source>
        <strain evidence="9 10">WQ 127069</strain>
    </source>
</reference>
<evidence type="ECO:0000313" key="10">
    <source>
        <dbReference type="Proteomes" id="UP001652445"/>
    </source>
</evidence>
<comment type="caution">
    <text evidence="9">The sequence shown here is derived from an EMBL/GenBank/DDBJ whole genome shotgun (WGS) entry which is preliminary data.</text>
</comment>
<feature type="transmembrane region" description="Helical" evidence="7">
    <location>
        <begin position="110"/>
        <end position="133"/>
    </location>
</feature>
<dbReference type="RefSeq" id="WP_262684475.1">
    <property type="nucleotide sequence ID" value="NZ_JAOQIO010000038.1"/>
</dbReference>
<gene>
    <name evidence="9" type="ORF">OB236_13685</name>
</gene>
<keyword evidence="4 7" id="KW-0812">Transmembrane</keyword>
<dbReference type="Proteomes" id="UP001652445">
    <property type="component" value="Unassembled WGS sequence"/>
</dbReference>
<evidence type="ECO:0000259" key="8">
    <source>
        <dbReference type="PROSITE" id="PS50928"/>
    </source>
</evidence>
<evidence type="ECO:0000256" key="4">
    <source>
        <dbReference type="ARBA" id="ARBA00022692"/>
    </source>
</evidence>
<dbReference type="InterPro" id="IPR035906">
    <property type="entry name" value="MetI-like_sf"/>
</dbReference>
<evidence type="ECO:0000256" key="5">
    <source>
        <dbReference type="ARBA" id="ARBA00022989"/>
    </source>
</evidence>
<feature type="domain" description="ABC transmembrane type-1" evidence="8">
    <location>
        <begin position="73"/>
        <end position="281"/>
    </location>
</feature>
<dbReference type="CDD" id="cd06261">
    <property type="entry name" value="TM_PBP2"/>
    <property type="match status" value="1"/>
</dbReference>
<protein>
    <submittedName>
        <fullName evidence="9">Carbohydrate ABC transporter permease</fullName>
    </submittedName>
</protein>
<evidence type="ECO:0000256" key="3">
    <source>
        <dbReference type="ARBA" id="ARBA00022475"/>
    </source>
</evidence>
<sequence>MARLAKYTITDIVIAMMMLIICFITLYPFWYAIIYSFSSSNASMSHPVTLIPIQFTFENYATVFENNQIFRSFLVTAGRTIGGVLYSGTIVALAAYAISKRALPGNRFIAIFLLIPMYFSGGLLPSYILIYKLGLFNHFLVYILPHGFWAFNMLIMRTFFDSLPANLVESATIDGAGDFKVFWKIIIPLSMPVTATIAMFNGVFQWNSWFDAMLYVSNESLQPLSFILQRILKETLAAQLLASQGLVGAIDMDSNQTSPESLKMATLIVSTIPIVVIYPFLQKYFVKGFMIGAVKG</sequence>
<accession>A0ABT2UEV2</accession>
<organism evidence="9 10">
    <name type="scientific">Paenibacillus baimaensis</name>
    <dbReference type="NCBI Taxonomy" id="2982185"/>
    <lineage>
        <taxon>Bacteria</taxon>
        <taxon>Bacillati</taxon>
        <taxon>Bacillota</taxon>
        <taxon>Bacilli</taxon>
        <taxon>Bacillales</taxon>
        <taxon>Paenibacillaceae</taxon>
        <taxon>Paenibacillus</taxon>
    </lineage>
</organism>
<keyword evidence="5 7" id="KW-1133">Transmembrane helix</keyword>
<evidence type="ECO:0000256" key="6">
    <source>
        <dbReference type="ARBA" id="ARBA00023136"/>
    </source>
</evidence>
<dbReference type="SUPFAM" id="SSF161098">
    <property type="entry name" value="MetI-like"/>
    <property type="match status" value="1"/>
</dbReference>
<proteinExistence type="inferred from homology"/>
<evidence type="ECO:0000256" key="1">
    <source>
        <dbReference type="ARBA" id="ARBA00004651"/>
    </source>
</evidence>
<evidence type="ECO:0000256" key="2">
    <source>
        <dbReference type="ARBA" id="ARBA00022448"/>
    </source>
</evidence>
<comment type="similarity">
    <text evidence="7">Belongs to the binding-protein-dependent transport system permease family.</text>
</comment>
<evidence type="ECO:0000256" key="7">
    <source>
        <dbReference type="RuleBase" id="RU363032"/>
    </source>
</evidence>
<dbReference type="Pfam" id="PF00528">
    <property type="entry name" value="BPD_transp_1"/>
    <property type="match status" value="1"/>
</dbReference>
<feature type="transmembrane region" description="Helical" evidence="7">
    <location>
        <begin position="181"/>
        <end position="204"/>
    </location>
</feature>
<dbReference type="PROSITE" id="PS50928">
    <property type="entry name" value="ABC_TM1"/>
    <property type="match status" value="1"/>
</dbReference>
<feature type="transmembrane region" description="Helical" evidence="7">
    <location>
        <begin position="80"/>
        <end position="98"/>
    </location>
</feature>
<name>A0ABT2UEV2_9BACL</name>
<keyword evidence="10" id="KW-1185">Reference proteome</keyword>
<feature type="transmembrane region" description="Helical" evidence="7">
    <location>
        <begin position="12"/>
        <end position="34"/>
    </location>
</feature>
<feature type="transmembrane region" description="Helical" evidence="7">
    <location>
        <begin position="139"/>
        <end position="160"/>
    </location>
</feature>
<dbReference type="Gene3D" id="1.10.3720.10">
    <property type="entry name" value="MetI-like"/>
    <property type="match status" value="1"/>
</dbReference>
<keyword evidence="3" id="KW-1003">Cell membrane</keyword>